<evidence type="ECO:0000313" key="5">
    <source>
        <dbReference type="EMBL" id="RXH81132.1"/>
    </source>
</evidence>
<evidence type="ECO:0000259" key="4">
    <source>
        <dbReference type="PROSITE" id="PS50090"/>
    </source>
</evidence>
<organism evidence="5 6">
    <name type="scientific">Malus domestica</name>
    <name type="common">Apple</name>
    <name type="synonym">Pyrus malus</name>
    <dbReference type="NCBI Taxonomy" id="3750"/>
    <lineage>
        <taxon>Eukaryota</taxon>
        <taxon>Viridiplantae</taxon>
        <taxon>Streptophyta</taxon>
        <taxon>Embryophyta</taxon>
        <taxon>Tracheophyta</taxon>
        <taxon>Spermatophyta</taxon>
        <taxon>Magnoliopsida</taxon>
        <taxon>eudicotyledons</taxon>
        <taxon>Gunneridae</taxon>
        <taxon>Pentapetalae</taxon>
        <taxon>rosids</taxon>
        <taxon>fabids</taxon>
        <taxon>Rosales</taxon>
        <taxon>Rosaceae</taxon>
        <taxon>Amygdaloideae</taxon>
        <taxon>Maleae</taxon>
        <taxon>Malus</taxon>
    </lineage>
</organism>
<keyword evidence="6" id="KW-1185">Reference proteome</keyword>
<keyword evidence="3" id="KW-0862">Zinc</keyword>
<gene>
    <name evidence="5" type="ORF">DVH24_005046</name>
</gene>
<dbReference type="AlphaFoldDB" id="A0A498IG55"/>
<feature type="domain" description="Myb-like" evidence="4">
    <location>
        <begin position="323"/>
        <end position="379"/>
    </location>
</feature>
<evidence type="ECO:0000256" key="3">
    <source>
        <dbReference type="ARBA" id="ARBA00022833"/>
    </source>
</evidence>
<dbReference type="Pfam" id="PF00249">
    <property type="entry name" value="Myb_DNA-binding"/>
    <property type="match status" value="1"/>
</dbReference>
<evidence type="ECO:0000313" key="6">
    <source>
        <dbReference type="Proteomes" id="UP000290289"/>
    </source>
</evidence>
<reference evidence="5 6" key="1">
    <citation type="submission" date="2018-10" db="EMBL/GenBank/DDBJ databases">
        <title>A high-quality apple genome assembly.</title>
        <authorList>
            <person name="Hu J."/>
        </authorList>
    </citation>
    <scope>NUCLEOTIDE SEQUENCE [LARGE SCALE GENOMIC DNA]</scope>
    <source>
        <strain evidence="6">cv. HFTH1</strain>
        <tissue evidence="5">Young leaf</tissue>
    </source>
</reference>
<dbReference type="InterPro" id="IPR011011">
    <property type="entry name" value="Znf_FYVE_PHD"/>
</dbReference>
<dbReference type="PROSITE" id="PS50090">
    <property type="entry name" value="MYB_LIKE"/>
    <property type="match status" value="1"/>
</dbReference>
<dbReference type="InterPro" id="IPR009057">
    <property type="entry name" value="Homeodomain-like_sf"/>
</dbReference>
<dbReference type="SMART" id="SM00717">
    <property type="entry name" value="SANT"/>
    <property type="match status" value="1"/>
</dbReference>
<protein>
    <recommendedName>
        <fullName evidence="4">Myb-like domain-containing protein</fullName>
    </recommendedName>
</protein>
<dbReference type="CDD" id="cd11660">
    <property type="entry name" value="SANT_TRF"/>
    <property type="match status" value="1"/>
</dbReference>
<proteinExistence type="predicted"/>
<evidence type="ECO:0000256" key="2">
    <source>
        <dbReference type="ARBA" id="ARBA00022771"/>
    </source>
</evidence>
<dbReference type="PANTHER" id="PTHR47863:SF4">
    <property type="entry name" value="RING_FYVE_PHD ZINC FINGER SUPERFAMILY PROTEIN"/>
    <property type="match status" value="1"/>
</dbReference>
<sequence length="409" mass="46547">MSPRRRVLLMKRESSWIGYVIMSQRSRLLVLNFMTKKMDVVMKKHALLSSQSTSSQYSSETTKNLCKKPNEGGPLICNTGNCPVVVHENWLSSSAILYKNDNFKCPFCSYTLDLTEYLDSKKRASMLKKDLDAFIHSLEHQPEECLGSQHNKENICMRNFHEDLNAKTKEHLEKQCEERANEINDLQLQNITGTEQQVAPSGSCIRFNSECRDESVTLIGIKLDTCISVVGLDGCQNQVPAKGDTLSSKSAVSLLADKRQAVVIEQEDLQRHITNAQEVQGHALNIDSEQAGARMSSTSNYSARLRTKNPYTSPTISQLRQIKVPWSVEEEEMLKKGVQTFSKFDERTLTWKQILEFGGSVFLHSRTPVELKNKWRNICSFVFWYFVVPPSWTGDGDYLCYAKGEYGQR</sequence>
<comment type="caution">
    <text evidence="5">The sequence shown here is derived from an EMBL/GenBank/DDBJ whole genome shotgun (WGS) entry which is preliminary data.</text>
</comment>
<dbReference type="EMBL" id="RDQH01000338">
    <property type="protein sequence ID" value="RXH81132.1"/>
    <property type="molecule type" value="Genomic_DNA"/>
</dbReference>
<dbReference type="Proteomes" id="UP000290289">
    <property type="component" value="Chromosome 12"/>
</dbReference>
<keyword evidence="1" id="KW-0479">Metal-binding</keyword>
<evidence type="ECO:0000256" key="1">
    <source>
        <dbReference type="ARBA" id="ARBA00022723"/>
    </source>
</evidence>
<dbReference type="GO" id="GO:0008270">
    <property type="term" value="F:zinc ion binding"/>
    <property type="evidence" value="ECO:0007669"/>
    <property type="project" value="UniProtKB-KW"/>
</dbReference>
<dbReference type="InterPro" id="IPR001005">
    <property type="entry name" value="SANT/Myb"/>
</dbReference>
<dbReference type="SUPFAM" id="SSF57903">
    <property type="entry name" value="FYVE/PHD zinc finger"/>
    <property type="match status" value="1"/>
</dbReference>
<accession>A0A498IG55</accession>
<dbReference type="Gene3D" id="1.10.10.60">
    <property type="entry name" value="Homeodomain-like"/>
    <property type="match status" value="1"/>
</dbReference>
<dbReference type="PANTHER" id="PTHR47863">
    <property type="entry name" value="RING/FYVE/PHD ZINC FINGER SUPERFAMILY PROTEIN"/>
    <property type="match status" value="1"/>
</dbReference>
<dbReference type="SUPFAM" id="SSF46689">
    <property type="entry name" value="Homeodomain-like"/>
    <property type="match status" value="1"/>
</dbReference>
<name>A0A498IG55_MALDO</name>
<keyword evidence="2" id="KW-0863">Zinc-finger</keyword>